<proteinExistence type="predicted"/>
<evidence type="ECO:0000313" key="1">
    <source>
        <dbReference type="EMBL" id="MCV2872280.1"/>
    </source>
</evidence>
<keyword evidence="2" id="KW-1185">Reference proteome</keyword>
<gene>
    <name evidence="1" type="ORF">OEZ71_08215</name>
</gene>
<dbReference type="RefSeq" id="WP_263739466.1">
    <property type="nucleotide sequence ID" value="NZ_JAOWKZ010000002.1"/>
</dbReference>
<name>A0ABT2ZMB6_9RHOB</name>
<dbReference type="EMBL" id="JAOWKZ010000002">
    <property type="protein sequence ID" value="MCV2872280.1"/>
    <property type="molecule type" value="Genomic_DNA"/>
</dbReference>
<protein>
    <submittedName>
        <fullName evidence="1">Uncharacterized protein</fullName>
    </submittedName>
</protein>
<sequence length="46" mass="5164">MSELQYQVPPVSYYVPPVAPVAEPVVAEEAAIRHDPVPVRFARYPK</sequence>
<reference evidence="1 2" key="1">
    <citation type="submission" date="2022-10" db="EMBL/GenBank/DDBJ databases">
        <title>Defluviimonas sp. nov., isolated from ocean surface sediments.</title>
        <authorList>
            <person name="He W."/>
            <person name="Wang L."/>
            <person name="Zhang D.-F."/>
        </authorList>
    </citation>
    <scope>NUCLEOTIDE SEQUENCE [LARGE SCALE GENOMIC DNA]</scope>
    <source>
        <strain evidence="1 2">WL0050</strain>
    </source>
</reference>
<dbReference type="Proteomes" id="UP001652564">
    <property type="component" value="Unassembled WGS sequence"/>
</dbReference>
<comment type="caution">
    <text evidence="1">The sequence shown here is derived from an EMBL/GenBank/DDBJ whole genome shotgun (WGS) entry which is preliminary data.</text>
</comment>
<evidence type="ECO:0000313" key="2">
    <source>
        <dbReference type="Proteomes" id="UP001652564"/>
    </source>
</evidence>
<organism evidence="1 2">
    <name type="scientific">Albidovulum litorale</name>
    <dbReference type="NCBI Taxonomy" id="2984134"/>
    <lineage>
        <taxon>Bacteria</taxon>
        <taxon>Pseudomonadati</taxon>
        <taxon>Pseudomonadota</taxon>
        <taxon>Alphaproteobacteria</taxon>
        <taxon>Rhodobacterales</taxon>
        <taxon>Paracoccaceae</taxon>
        <taxon>Albidovulum</taxon>
    </lineage>
</organism>
<accession>A0ABT2ZMB6</accession>